<sequence>MDLYTANTHQQETELLSVGDENKALCYEIADMQNYIEPVHNDEQLALSHGIAHILDSVRTTWGVKFPSYSKLLKLDYLNLLYTLVRYSL</sequence>
<keyword evidence="2" id="KW-1185">Reference proteome</keyword>
<dbReference type="STRING" id="1423725.FC19_GL000593"/>
<evidence type="ECO:0000313" key="1">
    <source>
        <dbReference type="EMBL" id="KRM96306.1"/>
    </source>
</evidence>
<proteinExistence type="predicted"/>
<dbReference type="OrthoDB" id="9815825at2"/>
<protein>
    <submittedName>
        <fullName evidence="1">Uncharacterized protein</fullName>
    </submittedName>
</protein>
<dbReference type="Gene3D" id="3.30.360.10">
    <property type="entry name" value="Dihydrodipicolinate Reductase, domain 2"/>
    <property type="match status" value="1"/>
</dbReference>
<dbReference type="EMBL" id="AYZD01000015">
    <property type="protein sequence ID" value="KRM96306.1"/>
    <property type="molecule type" value="Genomic_DNA"/>
</dbReference>
<evidence type="ECO:0000313" key="2">
    <source>
        <dbReference type="Proteomes" id="UP000051015"/>
    </source>
</evidence>
<dbReference type="RefSeq" id="WP_057875627.1">
    <property type="nucleotide sequence ID" value="NZ_AYZD01000015.1"/>
</dbReference>
<dbReference type="Proteomes" id="UP000051015">
    <property type="component" value="Unassembled WGS sequence"/>
</dbReference>
<reference evidence="1 2" key="1">
    <citation type="journal article" date="2015" name="Genome Announc.">
        <title>Expanding the biotechnology potential of lactobacilli through comparative genomics of 213 strains and associated genera.</title>
        <authorList>
            <person name="Sun Z."/>
            <person name="Harris H.M."/>
            <person name="McCann A."/>
            <person name="Guo C."/>
            <person name="Argimon S."/>
            <person name="Zhang W."/>
            <person name="Yang X."/>
            <person name="Jeffery I.B."/>
            <person name="Cooney J.C."/>
            <person name="Kagawa T.F."/>
            <person name="Liu W."/>
            <person name="Song Y."/>
            <person name="Salvetti E."/>
            <person name="Wrobel A."/>
            <person name="Rasinkangas P."/>
            <person name="Parkhill J."/>
            <person name="Rea M.C."/>
            <person name="O'Sullivan O."/>
            <person name="Ritari J."/>
            <person name="Douillard F.P."/>
            <person name="Paul Ross R."/>
            <person name="Yang R."/>
            <person name="Briner A.E."/>
            <person name="Felis G.E."/>
            <person name="de Vos W.M."/>
            <person name="Barrangou R."/>
            <person name="Klaenhammer T.R."/>
            <person name="Caufield P.W."/>
            <person name="Cui Y."/>
            <person name="Zhang H."/>
            <person name="O'Toole P.W."/>
        </authorList>
    </citation>
    <scope>NUCLEOTIDE SEQUENCE [LARGE SCALE GENOMIC DNA]</scope>
    <source>
        <strain evidence="1 2">DSM 21051</strain>
    </source>
</reference>
<accession>A0A0R2CYC1</accession>
<dbReference type="AlphaFoldDB" id="A0A0R2CYC1"/>
<gene>
    <name evidence="1" type="ORF">FC19_GL000593</name>
</gene>
<dbReference type="PATRIC" id="fig|1423725.3.peg.613"/>
<comment type="caution">
    <text evidence="1">The sequence shown here is derived from an EMBL/GenBank/DDBJ whole genome shotgun (WGS) entry which is preliminary data.</text>
</comment>
<organism evidence="1 2">
    <name type="scientific">Liquorilactobacillus aquaticus DSM 21051</name>
    <dbReference type="NCBI Taxonomy" id="1423725"/>
    <lineage>
        <taxon>Bacteria</taxon>
        <taxon>Bacillati</taxon>
        <taxon>Bacillota</taxon>
        <taxon>Bacilli</taxon>
        <taxon>Lactobacillales</taxon>
        <taxon>Lactobacillaceae</taxon>
        <taxon>Liquorilactobacillus</taxon>
    </lineage>
</organism>
<name>A0A0R2CYC1_9LACO</name>